<feature type="compositionally biased region" description="Low complexity" evidence="1">
    <location>
        <begin position="10"/>
        <end position="21"/>
    </location>
</feature>
<dbReference type="EMBL" id="CABVQH010000024">
    <property type="protein sequence ID" value="VWD19055.1"/>
    <property type="molecule type" value="Genomic_DNA"/>
</dbReference>
<dbReference type="Proteomes" id="UP000494260">
    <property type="component" value="Unassembled WGS sequence"/>
</dbReference>
<gene>
    <name evidence="2" type="ORF">BLA18109_05800</name>
</gene>
<dbReference type="AlphaFoldDB" id="A0A6P2YGF2"/>
<name>A0A6P2YGF2_BURL3</name>
<feature type="region of interest" description="Disordered" evidence="1">
    <location>
        <begin position="1"/>
        <end position="21"/>
    </location>
</feature>
<sequence>MRPGARCDPARATSAPGAAARYGRRAHAVQGGGAGYAACIVPVAITGPVG</sequence>
<accession>A0A6P2YGF2</accession>
<evidence type="ECO:0000313" key="2">
    <source>
        <dbReference type="EMBL" id="VWD19055.1"/>
    </source>
</evidence>
<evidence type="ECO:0000313" key="3">
    <source>
        <dbReference type="Proteomes" id="UP000494260"/>
    </source>
</evidence>
<proteinExistence type="predicted"/>
<evidence type="ECO:0000256" key="1">
    <source>
        <dbReference type="SAM" id="MobiDB-lite"/>
    </source>
</evidence>
<organism evidence="2 3">
    <name type="scientific">Burkholderia lata (strain ATCC 17760 / DSM 23089 / LMG 22485 / NCIMB 9086 / R18194 / 383)</name>
    <dbReference type="NCBI Taxonomy" id="482957"/>
    <lineage>
        <taxon>Bacteria</taxon>
        <taxon>Pseudomonadati</taxon>
        <taxon>Pseudomonadota</taxon>
        <taxon>Betaproteobacteria</taxon>
        <taxon>Burkholderiales</taxon>
        <taxon>Burkholderiaceae</taxon>
        <taxon>Burkholderia</taxon>
        <taxon>Burkholderia cepacia complex</taxon>
    </lineage>
</organism>
<reference evidence="2 3" key="1">
    <citation type="submission" date="2019-09" db="EMBL/GenBank/DDBJ databases">
        <authorList>
            <person name="Depoorter E."/>
        </authorList>
    </citation>
    <scope>NUCLEOTIDE SEQUENCE [LARGE SCALE GENOMIC DNA]</scope>
    <source>
        <strain evidence="2">R-18109</strain>
    </source>
</reference>
<protein>
    <submittedName>
        <fullName evidence="2">Uncharacterized protein</fullName>
    </submittedName>
</protein>